<dbReference type="PROSITE" id="PS51294">
    <property type="entry name" value="HTH_MYB"/>
    <property type="match status" value="1"/>
</dbReference>
<gene>
    <name evidence="7" type="primary">REB1</name>
    <name evidence="7" type="ORF">K7432_005396</name>
</gene>
<feature type="region of interest" description="Disordered" evidence="4">
    <location>
        <begin position="259"/>
        <end position="285"/>
    </location>
</feature>
<evidence type="ECO:0000256" key="4">
    <source>
        <dbReference type="SAM" id="MobiDB-lite"/>
    </source>
</evidence>
<evidence type="ECO:0000259" key="5">
    <source>
        <dbReference type="PROSITE" id="PS50090"/>
    </source>
</evidence>
<feature type="region of interest" description="Disordered" evidence="4">
    <location>
        <begin position="1"/>
        <end position="212"/>
    </location>
</feature>
<feature type="compositionally biased region" description="Basic and acidic residues" evidence="4">
    <location>
        <begin position="59"/>
        <end position="70"/>
    </location>
</feature>
<dbReference type="Proteomes" id="UP001479436">
    <property type="component" value="Unassembled WGS sequence"/>
</dbReference>
<feature type="compositionally biased region" description="Basic and acidic residues" evidence="4">
    <location>
        <begin position="140"/>
        <end position="166"/>
    </location>
</feature>
<evidence type="ECO:0000313" key="7">
    <source>
        <dbReference type="EMBL" id="KAK9765897.1"/>
    </source>
</evidence>
<dbReference type="EMBL" id="JASJQH010000212">
    <property type="protein sequence ID" value="KAK9765897.1"/>
    <property type="molecule type" value="Genomic_DNA"/>
</dbReference>
<reference evidence="7 8" key="1">
    <citation type="submission" date="2023-04" db="EMBL/GenBank/DDBJ databases">
        <title>Genome of Basidiobolus ranarum AG-B5.</title>
        <authorList>
            <person name="Stajich J.E."/>
            <person name="Carter-House D."/>
            <person name="Gryganskyi A."/>
        </authorList>
    </citation>
    <scope>NUCLEOTIDE SEQUENCE [LARGE SCALE GENOMIC DNA]</scope>
    <source>
        <strain evidence="7 8">AG-B5</strain>
    </source>
</reference>
<keyword evidence="8" id="KW-1185">Reference proteome</keyword>
<dbReference type="SUPFAM" id="SSF46689">
    <property type="entry name" value="Homeodomain-like"/>
    <property type="match status" value="2"/>
</dbReference>
<feature type="compositionally biased region" description="Basic residues" evidence="4">
    <location>
        <begin position="127"/>
        <end position="139"/>
    </location>
</feature>
<feature type="compositionally biased region" description="Basic and acidic residues" evidence="4">
    <location>
        <begin position="79"/>
        <end position="101"/>
    </location>
</feature>
<proteinExistence type="predicted"/>
<feature type="compositionally biased region" description="Basic residues" evidence="4">
    <location>
        <begin position="8"/>
        <end position="18"/>
    </location>
</feature>
<feature type="domain" description="HTH myb-type" evidence="6">
    <location>
        <begin position="534"/>
        <end position="586"/>
    </location>
</feature>
<dbReference type="PANTHER" id="PTHR46380">
    <property type="entry name" value="CYCLIN-D-BINDING MYB-LIKE TRANSCRIPTION FACTOR 1"/>
    <property type="match status" value="1"/>
</dbReference>
<dbReference type="PROSITE" id="PS50090">
    <property type="entry name" value="MYB_LIKE"/>
    <property type="match status" value="2"/>
</dbReference>
<feature type="compositionally biased region" description="Basic and acidic residues" evidence="4">
    <location>
        <begin position="175"/>
        <end position="204"/>
    </location>
</feature>
<organism evidence="7 8">
    <name type="scientific">Basidiobolus ranarum</name>
    <dbReference type="NCBI Taxonomy" id="34480"/>
    <lineage>
        <taxon>Eukaryota</taxon>
        <taxon>Fungi</taxon>
        <taxon>Fungi incertae sedis</taxon>
        <taxon>Zoopagomycota</taxon>
        <taxon>Entomophthoromycotina</taxon>
        <taxon>Basidiobolomycetes</taxon>
        <taxon>Basidiobolales</taxon>
        <taxon>Basidiobolaceae</taxon>
        <taxon>Basidiobolus</taxon>
    </lineage>
</organism>
<feature type="compositionally biased region" description="Basic residues" evidence="4">
    <location>
        <begin position="348"/>
        <end position="361"/>
    </location>
</feature>
<keyword evidence="2" id="KW-0238">DNA-binding</keyword>
<feature type="compositionally biased region" description="Basic and acidic residues" evidence="4">
    <location>
        <begin position="37"/>
        <end position="52"/>
    </location>
</feature>
<keyword evidence="3" id="KW-0539">Nucleus</keyword>
<evidence type="ECO:0000256" key="2">
    <source>
        <dbReference type="ARBA" id="ARBA00023125"/>
    </source>
</evidence>
<sequence>MKTVETKKKVKPRTKKEKHGIVVKSEEVLPELNPENSLKRKGSDNLEKDLEKKKKKKKTLQEDTPLDKESKKQKKSKGKGKEKNDKVISPEQSKVKNEIERTPNLSLSIVPATLPSPSKISLSDQKKAKKQKKEKKNKKEKNESKKVDKEEPKDKVQKSESKEKEGKKRKKEKKERKEKQEESSENFSEIKSKSSNLKECDIKNGPKPIDNASVSVLSTITPESASNTINQKNVKEDLILSNKLKSEASNSMAAIVKASPTTTDLGTQHKRRVSTRSVSKAKEATPISIPTTASVPKKATPISIPTTPGVPKKATPISIPTTASVLKKTSTISNPTTLGAPKKPTPVKARKKAAPRAKRSSKYPLTPEVIPDDSDEEFSKRLPEVCGGSVFMDETEEEKAQRIRSYSDFQRTRDEVIGHPGLIEYNSDGISKVQQKFFTPKEIKSLEDTGYAIRKGKFSKDEDVIITKAVEKYLEERGKGVELIQYILFKKYKDKDKSGGEETDKVITLCQEVGKVVPTRTLNAIYLRLRRRYHPDNYGGRFTKEQEMLLHQLTLIHGKDWKTIGPLLGREPSSCRDRWRFRKLQEYRTGPWTEEEEEKLKKIVYSLTIDKGRSAERDISWEVVAEKMVTRDASRCRSYWYSELCMKLKEAPSEKEGLANTREFLKRIYESNVKHDSHIQWRELIDDKWSPWTPPFMQKTWYQLKSLITDAEDMSFEQVLQFLMRQNDKYFEHLSLEEPPLKGSD</sequence>
<comment type="caution">
    <text evidence="7">The sequence shown here is derived from an EMBL/GenBank/DDBJ whole genome shotgun (WGS) entry which is preliminary data.</text>
</comment>
<evidence type="ECO:0000256" key="1">
    <source>
        <dbReference type="ARBA" id="ARBA00004123"/>
    </source>
</evidence>
<dbReference type="CDD" id="cd00167">
    <property type="entry name" value="SANT"/>
    <property type="match status" value="1"/>
</dbReference>
<feature type="region of interest" description="Disordered" evidence="4">
    <location>
        <begin position="332"/>
        <end position="379"/>
    </location>
</feature>
<dbReference type="InterPro" id="IPR001005">
    <property type="entry name" value="SANT/Myb"/>
</dbReference>
<feature type="domain" description="Myb-like" evidence="5">
    <location>
        <begin position="584"/>
        <end position="644"/>
    </location>
</feature>
<dbReference type="SMART" id="SM00717">
    <property type="entry name" value="SANT"/>
    <property type="match status" value="3"/>
</dbReference>
<evidence type="ECO:0000313" key="8">
    <source>
        <dbReference type="Proteomes" id="UP001479436"/>
    </source>
</evidence>
<dbReference type="Pfam" id="PF13921">
    <property type="entry name" value="Myb_DNA-bind_6"/>
    <property type="match status" value="1"/>
</dbReference>
<name>A0ABR2WWJ3_9FUNG</name>
<evidence type="ECO:0000259" key="6">
    <source>
        <dbReference type="PROSITE" id="PS51294"/>
    </source>
</evidence>
<dbReference type="InterPro" id="IPR051651">
    <property type="entry name" value="DMTF1_DNA-bind_reg"/>
</dbReference>
<accession>A0ABR2WWJ3</accession>
<dbReference type="InterPro" id="IPR017930">
    <property type="entry name" value="Myb_dom"/>
</dbReference>
<dbReference type="Gene3D" id="1.10.10.60">
    <property type="entry name" value="Homeodomain-like"/>
    <property type="match status" value="2"/>
</dbReference>
<feature type="domain" description="Myb-like" evidence="5">
    <location>
        <begin position="534"/>
        <end position="580"/>
    </location>
</feature>
<dbReference type="PANTHER" id="PTHR46380:SF2">
    <property type="entry name" value="CYCLIN-D-BINDING MYB-LIKE TRANSCRIPTION FACTOR 1"/>
    <property type="match status" value="1"/>
</dbReference>
<protein>
    <submittedName>
        <fullName evidence="7">RNA polymerase I enhancer binding protein</fullName>
    </submittedName>
</protein>
<evidence type="ECO:0000256" key="3">
    <source>
        <dbReference type="ARBA" id="ARBA00023242"/>
    </source>
</evidence>
<dbReference type="InterPro" id="IPR009057">
    <property type="entry name" value="Homeodomain-like_sf"/>
</dbReference>
<comment type="subcellular location">
    <subcellularLocation>
        <location evidence="1">Nucleus</location>
    </subcellularLocation>
</comment>